<dbReference type="RefSeq" id="WP_118138829.1">
    <property type="nucleotide sequence ID" value="NZ_JAPAIO020000007.1"/>
</dbReference>
<dbReference type="PROSITE" id="PS50990">
    <property type="entry name" value="PEPTIDASE_C39"/>
    <property type="match status" value="1"/>
</dbReference>
<dbReference type="Gene3D" id="3.40.50.300">
    <property type="entry name" value="P-loop containing nucleotide triphosphate hydrolases"/>
    <property type="match status" value="1"/>
</dbReference>
<dbReference type="PROSITE" id="PS50893">
    <property type="entry name" value="ABC_TRANSPORTER_2"/>
    <property type="match status" value="1"/>
</dbReference>
<evidence type="ECO:0000256" key="6">
    <source>
        <dbReference type="ARBA" id="ARBA00022741"/>
    </source>
</evidence>
<dbReference type="GO" id="GO:0016887">
    <property type="term" value="F:ATP hydrolysis activity"/>
    <property type="evidence" value="ECO:0007669"/>
    <property type="project" value="InterPro"/>
</dbReference>
<dbReference type="SUPFAM" id="SSF90123">
    <property type="entry name" value="ABC transporter transmembrane region"/>
    <property type="match status" value="1"/>
</dbReference>
<dbReference type="GO" id="GO:0034040">
    <property type="term" value="F:ATPase-coupled lipid transmembrane transporter activity"/>
    <property type="evidence" value="ECO:0007669"/>
    <property type="project" value="TreeGrafter"/>
</dbReference>
<reference evidence="17 18" key="1">
    <citation type="submission" date="2018-08" db="EMBL/GenBank/DDBJ databases">
        <title>A genome reference for cultivated species of the human gut microbiota.</title>
        <authorList>
            <person name="Zou Y."/>
            <person name="Xue W."/>
            <person name="Luo G."/>
        </authorList>
    </citation>
    <scope>NUCLEOTIDE SEQUENCE [LARGE SCALE GENOMIC DNA]</scope>
    <source>
        <strain evidence="17 18">AF18-38</strain>
    </source>
</reference>
<feature type="transmembrane region" description="Helical" evidence="13">
    <location>
        <begin position="163"/>
        <end position="188"/>
    </location>
</feature>
<dbReference type="Proteomes" id="UP000284046">
    <property type="component" value="Unassembled WGS sequence"/>
</dbReference>
<dbReference type="GO" id="GO:0140359">
    <property type="term" value="F:ABC-type transporter activity"/>
    <property type="evidence" value="ECO:0007669"/>
    <property type="project" value="InterPro"/>
</dbReference>
<feature type="domain" description="ABC transporter" evidence="14">
    <location>
        <begin position="475"/>
        <end position="707"/>
    </location>
</feature>
<evidence type="ECO:0000256" key="9">
    <source>
        <dbReference type="ARBA" id="ARBA00022927"/>
    </source>
</evidence>
<evidence type="ECO:0000256" key="7">
    <source>
        <dbReference type="ARBA" id="ARBA00022807"/>
    </source>
</evidence>
<keyword evidence="5 13" id="KW-0812">Transmembrane</keyword>
<dbReference type="SMART" id="SM00382">
    <property type="entry name" value="AAA"/>
    <property type="match status" value="1"/>
</dbReference>
<dbReference type="GO" id="GO:0005524">
    <property type="term" value="F:ATP binding"/>
    <property type="evidence" value="ECO:0007669"/>
    <property type="project" value="UniProtKB-KW"/>
</dbReference>
<dbReference type="PROSITE" id="PS00211">
    <property type="entry name" value="ABC_TRANSPORTER_1"/>
    <property type="match status" value="1"/>
</dbReference>
<evidence type="ECO:0000256" key="11">
    <source>
        <dbReference type="ARBA" id="ARBA00023136"/>
    </source>
</evidence>
<evidence type="ECO:0000259" key="16">
    <source>
        <dbReference type="PROSITE" id="PS50990"/>
    </source>
</evidence>
<keyword evidence="4" id="KW-0645">Protease</keyword>
<dbReference type="GO" id="GO:0005886">
    <property type="term" value="C:plasma membrane"/>
    <property type="evidence" value="ECO:0007669"/>
    <property type="project" value="UniProtKB-SubCell"/>
</dbReference>
<protein>
    <submittedName>
        <fullName evidence="17">Peptidase domain-containing ABC transporter</fullName>
    </submittedName>
</protein>
<keyword evidence="9" id="KW-0653">Protein transport</keyword>
<feature type="transmembrane region" description="Helical" evidence="13">
    <location>
        <begin position="384"/>
        <end position="406"/>
    </location>
</feature>
<dbReference type="Gene3D" id="3.90.70.10">
    <property type="entry name" value="Cysteine proteinases"/>
    <property type="match status" value="1"/>
</dbReference>
<evidence type="ECO:0000256" key="8">
    <source>
        <dbReference type="ARBA" id="ARBA00022840"/>
    </source>
</evidence>
<feature type="domain" description="Peptidase C39" evidence="16">
    <location>
        <begin position="12"/>
        <end position="132"/>
    </location>
</feature>
<feature type="domain" description="ABC transmembrane type-1" evidence="15">
    <location>
        <begin position="164"/>
        <end position="442"/>
    </location>
</feature>
<dbReference type="InterPro" id="IPR017871">
    <property type="entry name" value="ABC_transporter-like_CS"/>
</dbReference>
<comment type="subcellular location">
    <subcellularLocation>
        <location evidence="1">Cell membrane</location>
        <topology evidence="1">Multi-pass membrane protein</topology>
    </subcellularLocation>
</comment>
<dbReference type="InterPro" id="IPR036640">
    <property type="entry name" value="ABC1_TM_sf"/>
</dbReference>
<sequence>MRMRKKLIPTLQIAQTECGLCCVRTILEYYGFDISITELRQIEEPGRDGLSTKQLKKLLQKFNLTSNTYKINNPNAFKVIDFPVIAFWKGYHFVCIEKIENNHAFIMDPSIGRVKIDLKDFFENFSEIIIASYPNETFRKRKKSFAKRYNYRKLIPSDILNNYLGLIITSVLVIAINISIPVLTQLLIDSVQTNNYDFRYIILSIVFLGIVSGTVFYFKSVLSITLMKNFSWHLLSTAFNRILSLPSKYFTVRSPGEIVYRLNSLTRIQDLFGTSLIQLFLDIISLFAILIYLSGVSIILTGVELLFILLLFTLLINLQPKIQSTSDNELHQASLAQSIQLDAIVSINNIKLGGYKEAYKEDWASKYKKSLDYTAERMNIQQSWIGTILGMVSAFVPLVILSMALFQFSLGRLSLGEAIATQTVTSLLYNYANSIFTTFSNFSVLNRYVDLAEDIYEYPIENSGDIKYQIFKDELVLDNVSFSYSGNNIYALRSINLKIKKGETIALVGESGSGKSTLGKIISSLFMPTIGTIYLDGISYKDYELDSFRNRIGYIPQESYLHNRSIIDNIALGCETERDEIIKKCKNIPFLDFINNLPMGYNTQISEMGGNLSGGQRQRIQIAKILIKQPELLIMDEATSSLDNVSQKYVYDELNVMNCTKIIIAHRLETILNADKIIVLESGKISQVGTHDQLITEAGGLYSKLFTAENLENKK</sequence>
<dbReference type="SUPFAM" id="SSF52540">
    <property type="entry name" value="P-loop containing nucleoside triphosphate hydrolases"/>
    <property type="match status" value="1"/>
</dbReference>
<keyword evidence="11 13" id="KW-0472">Membrane</keyword>
<dbReference type="InterPro" id="IPR039421">
    <property type="entry name" value="Type_1_exporter"/>
</dbReference>
<feature type="transmembrane region" description="Helical" evidence="13">
    <location>
        <begin position="200"/>
        <end position="218"/>
    </location>
</feature>
<feature type="transmembrane region" description="Helical" evidence="13">
    <location>
        <begin position="298"/>
        <end position="318"/>
    </location>
</feature>
<feature type="transmembrane region" description="Helical" evidence="13">
    <location>
        <begin position="271"/>
        <end position="292"/>
    </location>
</feature>
<dbReference type="InterPro" id="IPR003439">
    <property type="entry name" value="ABC_transporter-like_ATP-bd"/>
</dbReference>
<dbReference type="InterPro" id="IPR033839">
    <property type="entry name" value="Lacticin_481_peptidase"/>
</dbReference>
<evidence type="ECO:0000256" key="12">
    <source>
        <dbReference type="ARBA" id="ARBA00043264"/>
    </source>
</evidence>
<dbReference type="InterPro" id="IPR003593">
    <property type="entry name" value="AAA+_ATPase"/>
</dbReference>
<dbReference type="EMBL" id="QRWZ01000002">
    <property type="protein sequence ID" value="RGT62035.1"/>
    <property type="molecule type" value="Genomic_DNA"/>
</dbReference>
<name>A0A412PPN6_STRAP</name>
<dbReference type="CDD" id="cd02425">
    <property type="entry name" value="Peptidase_C39F"/>
    <property type="match status" value="1"/>
</dbReference>
<dbReference type="InterPro" id="IPR027417">
    <property type="entry name" value="P-loop_NTPase"/>
</dbReference>
<evidence type="ECO:0000259" key="14">
    <source>
        <dbReference type="PROSITE" id="PS50893"/>
    </source>
</evidence>
<keyword evidence="3" id="KW-1003">Cell membrane</keyword>
<keyword evidence="7" id="KW-0378">Hydrolase</keyword>
<evidence type="ECO:0000256" key="5">
    <source>
        <dbReference type="ARBA" id="ARBA00022692"/>
    </source>
</evidence>
<dbReference type="InterPro" id="IPR005074">
    <property type="entry name" value="Peptidase_C39"/>
</dbReference>
<dbReference type="Gene3D" id="1.20.1560.10">
    <property type="entry name" value="ABC transporter type 1, transmembrane domain"/>
    <property type="match status" value="1"/>
</dbReference>
<keyword evidence="7" id="KW-0788">Thiol protease</keyword>
<keyword evidence="6" id="KW-0547">Nucleotide-binding</keyword>
<dbReference type="Pfam" id="PF00664">
    <property type="entry name" value="ABC_membrane"/>
    <property type="match status" value="1"/>
</dbReference>
<dbReference type="GO" id="GO:0015031">
    <property type="term" value="P:protein transport"/>
    <property type="evidence" value="ECO:0007669"/>
    <property type="project" value="UniProtKB-KW"/>
</dbReference>
<evidence type="ECO:0000256" key="13">
    <source>
        <dbReference type="SAM" id="Phobius"/>
    </source>
</evidence>
<gene>
    <name evidence="17" type="ORF">DWX18_02635</name>
</gene>
<dbReference type="GO" id="GO:0008234">
    <property type="term" value="F:cysteine-type peptidase activity"/>
    <property type="evidence" value="ECO:0007669"/>
    <property type="project" value="UniProtKB-KW"/>
</dbReference>
<dbReference type="AlphaFoldDB" id="A0A412PPN6"/>
<evidence type="ECO:0000313" key="17">
    <source>
        <dbReference type="EMBL" id="RGT62035.1"/>
    </source>
</evidence>
<dbReference type="PANTHER" id="PTHR24221">
    <property type="entry name" value="ATP-BINDING CASSETTE SUB-FAMILY B"/>
    <property type="match status" value="1"/>
</dbReference>
<evidence type="ECO:0000259" key="15">
    <source>
        <dbReference type="PROSITE" id="PS50929"/>
    </source>
</evidence>
<dbReference type="Pfam" id="PF03412">
    <property type="entry name" value="Peptidase_C39"/>
    <property type="match status" value="1"/>
</dbReference>
<dbReference type="PANTHER" id="PTHR24221:SF654">
    <property type="entry name" value="ATP-BINDING CASSETTE SUB-FAMILY B MEMBER 6"/>
    <property type="match status" value="1"/>
</dbReference>
<dbReference type="InterPro" id="IPR011527">
    <property type="entry name" value="ABC1_TM_dom"/>
</dbReference>
<comment type="caution">
    <text evidence="17">The sequence shown here is derived from an EMBL/GenBank/DDBJ whole genome shotgun (WGS) entry which is preliminary data.</text>
</comment>
<dbReference type="GO" id="GO:0006508">
    <property type="term" value="P:proteolysis"/>
    <property type="evidence" value="ECO:0007669"/>
    <property type="project" value="UniProtKB-KW"/>
</dbReference>
<keyword evidence="2" id="KW-0813">Transport</keyword>
<keyword evidence="10 13" id="KW-1133">Transmembrane helix</keyword>
<evidence type="ECO:0000313" key="18">
    <source>
        <dbReference type="Proteomes" id="UP000284046"/>
    </source>
</evidence>
<evidence type="ECO:0000256" key="2">
    <source>
        <dbReference type="ARBA" id="ARBA00022448"/>
    </source>
</evidence>
<accession>A0A412PPN6</accession>
<dbReference type="GO" id="GO:0043213">
    <property type="term" value="P:bacteriocin transport"/>
    <property type="evidence" value="ECO:0007669"/>
    <property type="project" value="UniProtKB-KW"/>
</dbReference>
<evidence type="ECO:0000256" key="10">
    <source>
        <dbReference type="ARBA" id="ARBA00022989"/>
    </source>
</evidence>
<dbReference type="Pfam" id="PF00005">
    <property type="entry name" value="ABC_tran"/>
    <property type="match status" value="1"/>
</dbReference>
<keyword evidence="8" id="KW-0067">ATP-binding</keyword>
<keyword evidence="12" id="KW-0080">Bacteriocin transport</keyword>
<dbReference type="FunFam" id="3.40.50.300:FF:000299">
    <property type="entry name" value="ABC transporter ATP-binding protein/permease"/>
    <property type="match status" value="1"/>
</dbReference>
<dbReference type="PROSITE" id="PS50929">
    <property type="entry name" value="ABC_TM1F"/>
    <property type="match status" value="1"/>
</dbReference>
<evidence type="ECO:0000256" key="4">
    <source>
        <dbReference type="ARBA" id="ARBA00022670"/>
    </source>
</evidence>
<evidence type="ECO:0000256" key="3">
    <source>
        <dbReference type="ARBA" id="ARBA00022475"/>
    </source>
</evidence>
<proteinExistence type="predicted"/>
<organism evidence="17 18">
    <name type="scientific">Streptococcus anginosus</name>
    <dbReference type="NCBI Taxonomy" id="1328"/>
    <lineage>
        <taxon>Bacteria</taxon>
        <taxon>Bacillati</taxon>
        <taxon>Bacillota</taxon>
        <taxon>Bacilli</taxon>
        <taxon>Lactobacillales</taxon>
        <taxon>Streptococcaceae</taxon>
        <taxon>Streptococcus</taxon>
        <taxon>Streptococcus anginosus group</taxon>
    </lineage>
</organism>
<evidence type="ECO:0000256" key="1">
    <source>
        <dbReference type="ARBA" id="ARBA00004651"/>
    </source>
</evidence>